<proteinExistence type="predicted"/>
<dbReference type="RefSeq" id="WP_130434620.1">
    <property type="nucleotide sequence ID" value="NZ_SHKP01000009.1"/>
</dbReference>
<accession>A0A4Q7V824</accession>
<protein>
    <submittedName>
        <fullName evidence="3">Uncharacterized protein</fullName>
    </submittedName>
</protein>
<feature type="signal peptide" evidence="2">
    <location>
        <begin position="1"/>
        <end position="18"/>
    </location>
</feature>
<feature type="chain" id="PRO_5020696859" evidence="2">
    <location>
        <begin position="19"/>
        <end position="583"/>
    </location>
</feature>
<name>A0A4Q7V824_9BURK</name>
<keyword evidence="1" id="KW-1133">Transmembrane helix</keyword>
<evidence type="ECO:0000313" key="4">
    <source>
        <dbReference type="Proteomes" id="UP000293671"/>
    </source>
</evidence>
<keyword evidence="1" id="KW-0812">Transmembrane</keyword>
<evidence type="ECO:0000256" key="2">
    <source>
        <dbReference type="SAM" id="SignalP"/>
    </source>
</evidence>
<evidence type="ECO:0000256" key="1">
    <source>
        <dbReference type="SAM" id="Phobius"/>
    </source>
</evidence>
<keyword evidence="1" id="KW-0472">Membrane</keyword>
<organism evidence="3 4">
    <name type="scientific">Rivibacter subsaxonicus</name>
    <dbReference type="NCBI Taxonomy" id="457575"/>
    <lineage>
        <taxon>Bacteria</taxon>
        <taxon>Pseudomonadati</taxon>
        <taxon>Pseudomonadota</taxon>
        <taxon>Betaproteobacteria</taxon>
        <taxon>Burkholderiales</taxon>
        <taxon>Rivibacter</taxon>
    </lineage>
</organism>
<sequence>MRRLSLVVALAGAGLLVACGGGSTDTTPTSSVGTTNSITLTGVVAKGAALAGASVTAKCATGSTATPVTTGSTGSYTITITNGALPCVLEAVASAADGGMVLHSVAAPGATTTTANITPLTELLVAQLTGQDPAAYMTSAPASSLATAITPAKVGSAQTAVLGTLTAAGIDTSALSSASMLTGPLVAGSGTGYDGVLDTLAATLTTAGTTLTELTTTVANTSAGSQGSNTPVAESSNPLPANLLLLPQASNCEALRSTNYRLIKIASSANATDTSPFTATETMSINATTLTATFGDQSTMTLVANGNCRYTLPEGDAAVSPAGVMVIRHMVGADDDTVGTSDRGRYHLIVGLPVQSTLTVGDLAGTWNFMGMDREVTTIPVAGTATIAANGTITGGRCFENTLATADANCTPESGPFPTIAAHADGGFTLSSGDASDPWVDRIYAVKAGNGELMLLQINNFGEFSFGTRQRALPLPAVAASSTTYTVLVDPNLVAGPAMSSSSHTIASVDGSTVVRNSAAPGDAATHPETLVYNDARIGYLTRTGSATVRPFHALPLLGVGLTALYMPATAAAPAFFALSVRQ</sequence>
<evidence type="ECO:0000313" key="3">
    <source>
        <dbReference type="EMBL" id="RZT92565.1"/>
    </source>
</evidence>
<feature type="transmembrane region" description="Helical" evidence="1">
    <location>
        <begin position="554"/>
        <end position="579"/>
    </location>
</feature>
<comment type="caution">
    <text evidence="3">The sequence shown here is derived from an EMBL/GenBank/DDBJ whole genome shotgun (WGS) entry which is preliminary data.</text>
</comment>
<keyword evidence="2" id="KW-0732">Signal</keyword>
<keyword evidence="4" id="KW-1185">Reference proteome</keyword>
<gene>
    <name evidence="3" type="ORF">EV670_3543</name>
</gene>
<dbReference type="Proteomes" id="UP000293671">
    <property type="component" value="Unassembled WGS sequence"/>
</dbReference>
<reference evidence="3 4" key="1">
    <citation type="submission" date="2019-02" db="EMBL/GenBank/DDBJ databases">
        <title>Genomic Encyclopedia of Type Strains, Phase IV (KMG-IV): sequencing the most valuable type-strain genomes for metagenomic binning, comparative biology and taxonomic classification.</title>
        <authorList>
            <person name="Goeker M."/>
        </authorList>
    </citation>
    <scope>NUCLEOTIDE SEQUENCE [LARGE SCALE GENOMIC DNA]</scope>
    <source>
        <strain evidence="3 4">DSM 19570</strain>
    </source>
</reference>
<dbReference type="PROSITE" id="PS51257">
    <property type="entry name" value="PROKAR_LIPOPROTEIN"/>
    <property type="match status" value="1"/>
</dbReference>
<dbReference type="EMBL" id="SHKP01000009">
    <property type="protein sequence ID" value="RZT92565.1"/>
    <property type="molecule type" value="Genomic_DNA"/>
</dbReference>
<dbReference type="AlphaFoldDB" id="A0A4Q7V824"/>
<dbReference type="OrthoDB" id="8959311at2"/>